<dbReference type="STRING" id="1890364.A0A2P6NU02"/>
<organism evidence="2 3">
    <name type="scientific">Planoprotostelium fungivorum</name>
    <dbReference type="NCBI Taxonomy" id="1890364"/>
    <lineage>
        <taxon>Eukaryota</taxon>
        <taxon>Amoebozoa</taxon>
        <taxon>Evosea</taxon>
        <taxon>Variosea</taxon>
        <taxon>Cavosteliida</taxon>
        <taxon>Cavosteliaceae</taxon>
        <taxon>Planoprotostelium</taxon>
    </lineage>
</organism>
<gene>
    <name evidence="2" type="ORF">PROFUN_00668</name>
</gene>
<dbReference type="Proteomes" id="UP000241769">
    <property type="component" value="Unassembled WGS sequence"/>
</dbReference>
<accession>A0A2P6NU02</accession>
<feature type="compositionally biased region" description="Polar residues" evidence="1">
    <location>
        <begin position="63"/>
        <end position="88"/>
    </location>
</feature>
<proteinExistence type="predicted"/>
<evidence type="ECO:0000313" key="3">
    <source>
        <dbReference type="Proteomes" id="UP000241769"/>
    </source>
</evidence>
<reference evidence="2 3" key="1">
    <citation type="journal article" date="2018" name="Genome Biol. Evol.">
        <title>Multiple Roots of Fruiting Body Formation in Amoebozoa.</title>
        <authorList>
            <person name="Hillmann F."/>
            <person name="Forbes G."/>
            <person name="Novohradska S."/>
            <person name="Ferling I."/>
            <person name="Riege K."/>
            <person name="Groth M."/>
            <person name="Westermann M."/>
            <person name="Marz M."/>
            <person name="Spaller T."/>
            <person name="Winckler T."/>
            <person name="Schaap P."/>
            <person name="Glockner G."/>
        </authorList>
    </citation>
    <scope>NUCLEOTIDE SEQUENCE [LARGE SCALE GENOMIC DNA]</scope>
    <source>
        <strain evidence="2 3">Jena</strain>
    </source>
</reference>
<evidence type="ECO:0000256" key="1">
    <source>
        <dbReference type="SAM" id="MobiDB-lite"/>
    </source>
</evidence>
<protein>
    <submittedName>
        <fullName evidence="2">Septin interacting protein 1</fullName>
    </submittedName>
</protein>
<keyword evidence="3" id="KW-1185">Reference proteome</keyword>
<name>A0A2P6NU02_9EUKA</name>
<dbReference type="AlphaFoldDB" id="A0A2P6NU02"/>
<evidence type="ECO:0000313" key="2">
    <source>
        <dbReference type="EMBL" id="PRP87457.1"/>
    </source>
</evidence>
<dbReference type="OrthoDB" id="3242917at2759"/>
<dbReference type="EMBL" id="MDYQ01000020">
    <property type="protein sequence ID" value="PRP87457.1"/>
    <property type="molecule type" value="Genomic_DNA"/>
</dbReference>
<feature type="region of interest" description="Disordered" evidence="1">
    <location>
        <begin position="61"/>
        <end position="88"/>
    </location>
</feature>
<dbReference type="InParanoid" id="A0A2P6NU02"/>
<sequence>MYWGDIIGDNKVADILDQHFFPKWLHLLYVWLLTSDNFAEISRAVSTPVEPAVKVAAERQMWPSLNPSNTTQRQTLTENPFRGGTSQSTDEKLASFYFEPFPSTKPTVFYFSTGGGQEQPKMFQLVRHSRRDKHKKV</sequence>
<comment type="caution">
    <text evidence="2">The sequence shown here is derived from an EMBL/GenBank/DDBJ whole genome shotgun (WGS) entry which is preliminary data.</text>
</comment>